<evidence type="ECO:0000313" key="10">
    <source>
        <dbReference type="EMBL" id="RGY03918.1"/>
    </source>
</evidence>
<dbReference type="Proteomes" id="UP000284434">
    <property type="component" value="Unassembled WGS sequence"/>
</dbReference>
<evidence type="ECO:0000313" key="11">
    <source>
        <dbReference type="Proteomes" id="UP000284243"/>
    </source>
</evidence>
<dbReference type="GO" id="GO:0009279">
    <property type="term" value="C:cell outer membrane"/>
    <property type="evidence" value="ECO:0007669"/>
    <property type="project" value="UniProtKB-SubCell"/>
</dbReference>
<dbReference type="NCBIfam" id="TIGR04056">
    <property type="entry name" value="OMP_RagA_SusC"/>
    <property type="match status" value="1"/>
</dbReference>
<evidence type="ECO:0000256" key="2">
    <source>
        <dbReference type="ARBA" id="ARBA00022448"/>
    </source>
</evidence>
<comment type="caution">
    <text evidence="10">The sequence shown here is derived from an EMBL/GenBank/DDBJ whole genome shotgun (WGS) entry which is preliminary data.</text>
</comment>
<comment type="subcellular location">
    <subcellularLocation>
        <location evidence="1 7">Cell outer membrane</location>
        <topology evidence="1 7">Multi-pass membrane protein</topology>
    </subcellularLocation>
</comment>
<keyword evidence="6 7" id="KW-0998">Cell outer membrane</keyword>
<keyword evidence="4 7" id="KW-0812">Transmembrane</keyword>
<dbReference type="NCBIfam" id="TIGR04057">
    <property type="entry name" value="SusC_RagA_signa"/>
    <property type="match status" value="1"/>
</dbReference>
<dbReference type="InterPro" id="IPR012910">
    <property type="entry name" value="Plug_dom"/>
</dbReference>
<evidence type="ECO:0000256" key="4">
    <source>
        <dbReference type="ARBA" id="ARBA00022692"/>
    </source>
</evidence>
<name>A0A1Y3YL11_9BACT</name>
<accession>A0A1Y3YL11</accession>
<dbReference type="Pfam" id="PF13715">
    <property type="entry name" value="CarbopepD_reg_2"/>
    <property type="match status" value="1"/>
</dbReference>
<dbReference type="PROSITE" id="PS52016">
    <property type="entry name" value="TONB_DEPENDENT_REC_3"/>
    <property type="match status" value="1"/>
</dbReference>
<sequence>MKKKEIVRFPRSGKLRQIGRMMKLMVLFMILGCVSVSARSVAQNQRVSLNLRNCTVMQLFEEIQQQTRLFFFYDQKHFQGQNVLTVRADDEEVGGLLKRLFADKNVEFVFEDQTVIVRPAVSRKQVNGKVVKGVVRDAAGHVLPGVTVVLKGTTLGTSTDIDGKYTLTLPEGEHVLVFSMIGMKMQEFPLGTRTELDVTLQEEVAEMEEVVVTGIFKKAKESYTGAVSSIDKEQLKIYKGQNLLQTLKNIDVSINLAVDNINGSNPNRMPQVNIRGNSSLPMSVQEYNESLSNEVNTPLIILDGFEIALERLMDYNDEEIESINILKDAAATAIYGSRGSNGVIVVTTKQPEAGKLRVNAEIGIDIEAPDLTSYDLLNAAEKLQLEWDLGLYKNESLPSNDVWYKEAYAKRKRAIASGTDTDWLSKPLHTGVGSHYNLRMEGGSDEFRWSASVGYKNTQGAMRDSERKSLNTSLTLMYKVKNFTFKNQASYGTTKSKESKYGTFSDYVKQQPYNAPYDENGKLVRMFDGFHAHYQGYQNPLYDATLNSFDKSSYRTLTDNFAIEWNPFEGLTLRGQVGITATDNTSDRFLPAEHSTFTDDSQYETDEGFLRRGTYDYTTGRTNEYTGNITLSYTRTFADKHQVYVGLDYSLNESEGYNYAIAAEGFTNEDIHFLASARQYAKDEGPGGSKSKSRRLGLTANVNYIYDNRYFVDFSYRVDGKSDFGSKKRYAPFWSTGIGWNLHNEKFLKGSFANILRLKASYGQTGTQQGSDGANTLYKYITDNRYMYWTGAELQGLGNPYLTWQKTDEFNFGVEFGLWKGRMKGEFNVYTKKTSNLLSNMDLPHSNGFASYVDNVGEVKNNGWEASASVYVIRNAERDINWIIGGQLTYNKNYVSKLSEAIKAQNEAYLKEDVDVANLFYEGRPQNGIYVVRSLGIDPANGQEIFLDKDGNRTDIWKASDKVYVGQADPRYRGIANTMFMWKGLTVNVSASFYWGGKRYNSTIIDRVEVGRTTLMAQNVDARALYDRWQKPGDIVPFRKYDDSSTRATSRFVMDDKVFEIQSVGLQYKWDSAWVKKYMRATSVTFGVNMSDLWHFSTIKMERGTSYPFARNIQGSIKFLF</sequence>
<dbReference type="Gene3D" id="2.60.40.1120">
    <property type="entry name" value="Carboxypeptidase-like, regulatory domain"/>
    <property type="match status" value="1"/>
</dbReference>
<evidence type="ECO:0000313" key="12">
    <source>
        <dbReference type="Proteomes" id="UP000284434"/>
    </source>
</evidence>
<dbReference type="Gene3D" id="2.40.170.20">
    <property type="entry name" value="TonB-dependent receptor, beta-barrel domain"/>
    <property type="match status" value="1"/>
</dbReference>
<evidence type="ECO:0000256" key="5">
    <source>
        <dbReference type="ARBA" id="ARBA00023136"/>
    </source>
</evidence>
<proteinExistence type="inferred from homology"/>
<protein>
    <submittedName>
        <fullName evidence="10">SusC/RagA family TonB-linked outer membrane protein</fullName>
    </submittedName>
</protein>
<dbReference type="InterPro" id="IPR008969">
    <property type="entry name" value="CarboxyPept-like_regulatory"/>
</dbReference>
<keyword evidence="3 7" id="KW-1134">Transmembrane beta strand</keyword>
<gene>
    <name evidence="9" type="ORF">DWW57_02250</name>
    <name evidence="10" type="ORF">DXA53_17360</name>
</gene>
<feature type="domain" description="TonB-dependent receptor plug" evidence="8">
    <location>
        <begin position="220"/>
        <end position="343"/>
    </location>
</feature>
<dbReference type="InterPro" id="IPR037066">
    <property type="entry name" value="Plug_dom_sf"/>
</dbReference>
<evidence type="ECO:0000256" key="7">
    <source>
        <dbReference type="PROSITE-ProRule" id="PRU01360"/>
    </source>
</evidence>
<dbReference type="InterPro" id="IPR023997">
    <property type="entry name" value="TonB-dep_OMP_SusC/RagA_CS"/>
</dbReference>
<comment type="similarity">
    <text evidence="7">Belongs to the TonB-dependent receptor family.</text>
</comment>
<dbReference type="SUPFAM" id="SSF49464">
    <property type="entry name" value="Carboxypeptidase regulatory domain-like"/>
    <property type="match status" value="1"/>
</dbReference>
<dbReference type="EMBL" id="QSCO01000030">
    <property type="protein sequence ID" value="RGY03918.1"/>
    <property type="molecule type" value="Genomic_DNA"/>
</dbReference>
<dbReference type="AlphaFoldDB" id="A0A1Y3YL11"/>
<dbReference type="Pfam" id="PF07715">
    <property type="entry name" value="Plug"/>
    <property type="match status" value="1"/>
</dbReference>
<evidence type="ECO:0000259" key="8">
    <source>
        <dbReference type="Pfam" id="PF07715"/>
    </source>
</evidence>
<evidence type="ECO:0000256" key="1">
    <source>
        <dbReference type="ARBA" id="ARBA00004571"/>
    </source>
</evidence>
<dbReference type="InterPro" id="IPR036942">
    <property type="entry name" value="Beta-barrel_TonB_sf"/>
</dbReference>
<dbReference type="EMBL" id="QRYC01000002">
    <property type="protein sequence ID" value="RGU58555.1"/>
    <property type="molecule type" value="Genomic_DNA"/>
</dbReference>
<dbReference type="Gene3D" id="2.170.130.10">
    <property type="entry name" value="TonB-dependent receptor, plug domain"/>
    <property type="match status" value="1"/>
</dbReference>
<dbReference type="InterPro" id="IPR023996">
    <property type="entry name" value="TonB-dep_OMP_SusC/RagA"/>
</dbReference>
<organism evidence="10 12">
    <name type="scientific">Odoribacter splanchnicus</name>
    <dbReference type="NCBI Taxonomy" id="28118"/>
    <lineage>
        <taxon>Bacteria</taxon>
        <taxon>Pseudomonadati</taxon>
        <taxon>Bacteroidota</taxon>
        <taxon>Bacteroidia</taxon>
        <taxon>Bacteroidales</taxon>
        <taxon>Odoribacteraceae</taxon>
        <taxon>Odoribacter</taxon>
    </lineage>
</organism>
<dbReference type="SUPFAM" id="SSF56935">
    <property type="entry name" value="Porins"/>
    <property type="match status" value="1"/>
</dbReference>
<keyword evidence="2 7" id="KW-0813">Transport</keyword>
<reference evidence="11 12" key="1">
    <citation type="submission" date="2018-08" db="EMBL/GenBank/DDBJ databases">
        <title>A genome reference for cultivated species of the human gut microbiota.</title>
        <authorList>
            <person name="Zou Y."/>
            <person name="Xue W."/>
            <person name="Luo G."/>
        </authorList>
    </citation>
    <scope>NUCLEOTIDE SEQUENCE [LARGE SCALE GENOMIC DNA]</scope>
    <source>
        <strain evidence="9 11">AF16-14</strain>
        <strain evidence="10 12">OF03-11</strain>
    </source>
</reference>
<dbReference type="InterPro" id="IPR039426">
    <property type="entry name" value="TonB-dep_rcpt-like"/>
</dbReference>
<keyword evidence="5 7" id="KW-0472">Membrane</keyword>
<evidence type="ECO:0000256" key="6">
    <source>
        <dbReference type="ARBA" id="ARBA00023237"/>
    </source>
</evidence>
<evidence type="ECO:0000256" key="3">
    <source>
        <dbReference type="ARBA" id="ARBA00022452"/>
    </source>
</evidence>
<dbReference type="Proteomes" id="UP000284243">
    <property type="component" value="Unassembled WGS sequence"/>
</dbReference>
<evidence type="ECO:0000313" key="9">
    <source>
        <dbReference type="EMBL" id="RGU58555.1"/>
    </source>
</evidence>